<dbReference type="EMBL" id="VSSQ01063719">
    <property type="protein sequence ID" value="MPN16721.1"/>
    <property type="molecule type" value="Genomic_DNA"/>
</dbReference>
<gene>
    <name evidence="1" type="ORF">SDC9_164066</name>
</gene>
<organism evidence="1">
    <name type="scientific">bioreactor metagenome</name>
    <dbReference type="NCBI Taxonomy" id="1076179"/>
    <lineage>
        <taxon>unclassified sequences</taxon>
        <taxon>metagenomes</taxon>
        <taxon>ecological metagenomes</taxon>
    </lineage>
</organism>
<dbReference type="SUPFAM" id="SSF69318">
    <property type="entry name" value="Integrin alpha N-terminal domain"/>
    <property type="match status" value="1"/>
</dbReference>
<evidence type="ECO:0008006" key="2">
    <source>
        <dbReference type="Google" id="ProtNLM"/>
    </source>
</evidence>
<accession>A0A645FQN4</accession>
<dbReference type="AlphaFoldDB" id="A0A645FQN4"/>
<name>A0A645FQN4_9ZZZZ</name>
<proteinExistence type="predicted"/>
<evidence type="ECO:0000313" key="1">
    <source>
        <dbReference type="EMBL" id="MPN16721.1"/>
    </source>
</evidence>
<sequence length="145" mass="17182">MKLWTSPENYKIDSFTLGDVDNDGKVNLAISLWKEGSFGEFEPFWHAEKNTDYKNHLFVYKLQGKKFKNVWCSSDLDRPILSFFIQDIDGDKLNELVVEEGQYKQISKEKYGFDPYGDVRTNVWKWKEWGFYLVDSLTTKEQLKD</sequence>
<dbReference type="InterPro" id="IPR028994">
    <property type="entry name" value="Integrin_alpha_N"/>
</dbReference>
<reference evidence="1" key="1">
    <citation type="submission" date="2019-08" db="EMBL/GenBank/DDBJ databases">
        <authorList>
            <person name="Kucharzyk K."/>
            <person name="Murdoch R.W."/>
            <person name="Higgins S."/>
            <person name="Loffler F."/>
        </authorList>
    </citation>
    <scope>NUCLEOTIDE SEQUENCE</scope>
</reference>
<protein>
    <recommendedName>
        <fullName evidence="2">FG-GAP repeat protein</fullName>
    </recommendedName>
</protein>
<comment type="caution">
    <text evidence="1">The sequence shown here is derived from an EMBL/GenBank/DDBJ whole genome shotgun (WGS) entry which is preliminary data.</text>
</comment>